<name>A0A833HLR2_9FIRM</name>
<keyword evidence="7 11" id="KW-1133">Transmembrane helix</keyword>
<dbReference type="Pfam" id="PF02687">
    <property type="entry name" value="FtsX"/>
    <property type="match status" value="1"/>
</dbReference>
<comment type="function">
    <text evidence="10">Part of the ABC transporter FtsEX involved in asymmetric cellular division facilitating the initiation of sporulation.</text>
</comment>
<keyword evidence="5 10" id="KW-0132">Cell division</keyword>
<dbReference type="GO" id="GO:0051301">
    <property type="term" value="P:cell division"/>
    <property type="evidence" value="ECO:0007669"/>
    <property type="project" value="UniProtKB-KW"/>
</dbReference>
<dbReference type="GO" id="GO:0005886">
    <property type="term" value="C:plasma membrane"/>
    <property type="evidence" value="ECO:0007669"/>
    <property type="project" value="UniProtKB-SubCell"/>
</dbReference>
<dbReference type="Proteomes" id="UP000465601">
    <property type="component" value="Unassembled WGS sequence"/>
</dbReference>
<feature type="transmembrane region" description="Helical" evidence="11">
    <location>
        <begin position="172"/>
        <end position="192"/>
    </location>
</feature>
<dbReference type="Pfam" id="PF18075">
    <property type="entry name" value="FtsX_ECD"/>
    <property type="match status" value="1"/>
</dbReference>
<dbReference type="PANTHER" id="PTHR47755">
    <property type="entry name" value="CELL DIVISION PROTEIN FTSX"/>
    <property type="match status" value="1"/>
</dbReference>
<comment type="similarity">
    <text evidence="2 10">Belongs to the ABC-4 integral membrane protein family. FtsX subfamily.</text>
</comment>
<evidence type="ECO:0000259" key="13">
    <source>
        <dbReference type="Pfam" id="PF18075"/>
    </source>
</evidence>
<keyword evidence="15" id="KW-1185">Reference proteome</keyword>
<keyword evidence="6 11" id="KW-0812">Transmembrane</keyword>
<reference evidence="14 15" key="1">
    <citation type="submission" date="2019-10" db="EMBL/GenBank/DDBJ databases">
        <title>Alkaliphilus serpentinus sp. nov. and Alkaliphilus pronyensis sp. nov., two novel anaerobic alkaliphilic species isolated from the serpentinized-hosted hydrothermal field of the Prony Bay (New Caledonia).</title>
        <authorList>
            <person name="Postec A."/>
        </authorList>
    </citation>
    <scope>NUCLEOTIDE SEQUENCE [LARGE SCALE GENOMIC DNA]</scope>
    <source>
        <strain evidence="14 15">LacT</strain>
    </source>
</reference>
<keyword evidence="4 10" id="KW-1003">Cell membrane</keyword>
<evidence type="ECO:0000256" key="4">
    <source>
        <dbReference type="ARBA" id="ARBA00022475"/>
    </source>
</evidence>
<evidence type="ECO:0000259" key="12">
    <source>
        <dbReference type="Pfam" id="PF02687"/>
    </source>
</evidence>
<evidence type="ECO:0000256" key="8">
    <source>
        <dbReference type="ARBA" id="ARBA00023136"/>
    </source>
</evidence>
<feature type="domain" description="ABC3 transporter permease C-terminal" evidence="12">
    <location>
        <begin position="176"/>
        <end position="274"/>
    </location>
</feature>
<dbReference type="InterPro" id="IPR004513">
    <property type="entry name" value="FtsX"/>
</dbReference>
<dbReference type="Gene3D" id="3.30.70.3040">
    <property type="match status" value="1"/>
</dbReference>
<dbReference type="AlphaFoldDB" id="A0A833HLR2"/>
<feature type="transmembrane region" description="Helical" evidence="11">
    <location>
        <begin position="27"/>
        <end position="49"/>
    </location>
</feature>
<evidence type="ECO:0000256" key="1">
    <source>
        <dbReference type="ARBA" id="ARBA00004651"/>
    </source>
</evidence>
<keyword evidence="9 10" id="KW-0131">Cell cycle</keyword>
<dbReference type="EMBL" id="WBZB01000052">
    <property type="protein sequence ID" value="KAB3526352.1"/>
    <property type="molecule type" value="Genomic_DNA"/>
</dbReference>
<dbReference type="InterPro" id="IPR003838">
    <property type="entry name" value="ABC3_permease_C"/>
</dbReference>
<protein>
    <recommendedName>
        <fullName evidence="3 10">Cell division protein FtsX</fullName>
    </recommendedName>
</protein>
<accession>A0A833HLR2</accession>
<proteinExistence type="inferred from homology"/>
<feature type="transmembrane region" description="Helical" evidence="11">
    <location>
        <begin position="225"/>
        <end position="248"/>
    </location>
</feature>
<dbReference type="PANTHER" id="PTHR47755:SF1">
    <property type="entry name" value="CELL DIVISION PROTEIN FTSX"/>
    <property type="match status" value="1"/>
</dbReference>
<evidence type="ECO:0000256" key="7">
    <source>
        <dbReference type="ARBA" id="ARBA00022989"/>
    </source>
</evidence>
<evidence type="ECO:0000256" key="10">
    <source>
        <dbReference type="PIRNR" id="PIRNR003097"/>
    </source>
</evidence>
<dbReference type="OrthoDB" id="1952338at2"/>
<evidence type="ECO:0000313" key="14">
    <source>
        <dbReference type="EMBL" id="KAB3526352.1"/>
    </source>
</evidence>
<organism evidence="14 15">
    <name type="scientific">Alkaliphilus serpentinus</name>
    <dbReference type="NCBI Taxonomy" id="1482731"/>
    <lineage>
        <taxon>Bacteria</taxon>
        <taxon>Bacillati</taxon>
        <taxon>Bacillota</taxon>
        <taxon>Clostridia</taxon>
        <taxon>Peptostreptococcales</taxon>
        <taxon>Natronincolaceae</taxon>
        <taxon>Alkaliphilus</taxon>
    </lineage>
</organism>
<evidence type="ECO:0000256" key="3">
    <source>
        <dbReference type="ARBA" id="ARBA00021907"/>
    </source>
</evidence>
<comment type="subcellular location">
    <subcellularLocation>
        <location evidence="1">Cell membrane</location>
        <topology evidence="1">Multi-pass membrane protein</topology>
    </subcellularLocation>
</comment>
<evidence type="ECO:0000256" key="5">
    <source>
        <dbReference type="ARBA" id="ARBA00022618"/>
    </source>
</evidence>
<feature type="domain" description="FtsX extracellular" evidence="13">
    <location>
        <begin position="62"/>
        <end position="152"/>
    </location>
</feature>
<feature type="transmembrane region" description="Helical" evidence="11">
    <location>
        <begin position="268"/>
        <end position="290"/>
    </location>
</feature>
<evidence type="ECO:0000313" key="15">
    <source>
        <dbReference type="Proteomes" id="UP000465601"/>
    </source>
</evidence>
<dbReference type="RefSeq" id="WP_151866962.1">
    <property type="nucleotide sequence ID" value="NZ_WBZB01000052.1"/>
</dbReference>
<dbReference type="InterPro" id="IPR040690">
    <property type="entry name" value="FtsX_ECD"/>
</dbReference>
<sequence length="308" mass="34190">MKYFFKNIGYFLKEVGTILRLNPLSNLLSLVSTSLMFFILAMMIAGWWISNDVVEVIQGEAEINFYYHEDLQDEEIEELVNRVMTVDGVETALLINADEAYNRMVDILGKDAEVLKHFDDNPFNSFVEVKIDIHEIDAVISTLESIPEIENIRDNREILIRLREMGGLIKRIGLLVVVAVGVATLVAIAHIIRQGVYNNKEEINTLRLLGAPEGFIAMPFILEGLLLNLAGGLLAAVMTSFALMALYSQIQGPLPFIPMPPINGLIKGLVLMLILFSGTLGIAGSFLGLINSSKKGKIKVIKAMEQKK</sequence>
<evidence type="ECO:0000256" key="6">
    <source>
        <dbReference type="ARBA" id="ARBA00022692"/>
    </source>
</evidence>
<comment type="caution">
    <text evidence="14">The sequence shown here is derived from an EMBL/GenBank/DDBJ whole genome shotgun (WGS) entry which is preliminary data.</text>
</comment>
<evidence type="ECO:0000256" key="11">
    <source>
        <dbReference type="SAM" id="Phobius"/>
    </source>
</evidence>
<keyword evidence="8 10" id="KW-0472">Membrane</keyword>
<evidence type="ECO:0000256" key="2">
    <source>
        <dbReference type="ARBA" id="ARBA00007379"/>
    </source>
</evidence>
<dbReference type="PIRSF" id="PIRSF003097">
    <property type="entry name" value="FtsX"/>
    <property type="match status" value="1"/>
</dbReference>
<gene>
    <name evidence="14" type="ORF">F8153_13920</name>
</gene>
<evidence type="ECO:0000256" key="9">
    <source>
        <dbReference type="ARBA" id="ARBA00023306"/>
    </source>
</evidence>